<dbReference type="SUPFAM" id="SSF142338">
    <property type="entry name" value="CofD-like"/>
    <property type="match status" value="1"/>
</dbReference>
<protein>
    <submittedName>
        <fullName evidence="3">2-phospho-L-lactate transferase</fullName>
        <ecNumber evidence="3">2.7.8.28</ecNumber>
    </submittedName>
</protein>
<dbReference type="InterPro" id="IPR002882">
    <property type="entry name" value="CofD"/>
</dbReference>
<dbReference type="NCBIfam" id="TIGR01819">
    <property type="entry name" value="F420_cofD"/>
    <property type="match status" value="1"/>
</dbReference>
<proteinExistence type="predicted"/>
<evidence type="ECO:0000313" key="4">
    <source>
        <dbReference type="Proteomes" id="UP000294299"/>
    </source>
</evidence>
<dbReference type="AlphaFoldDB" id="A0A484IC26"/>
<evidence type="ECO:0000313" key="3">
    <source>
        <dbReference type="EMBL" id="VFJ14640.1"/>
    </source>
</evidence>
<dbReference type="Proteomes" id="UP000294299">
    <property type="component" value="Chromosome NFRAN"/>
</dbReference>
<dbReference type="GeneID" id="39421539"/>
<dbReference type="KEGG" id="nfn:NFRAN_2318"/>
<dbReference type="PANTHER" id="PTHR43007">
    <property type="entry name" value="2-PHOSPHO-L-LACTATE TRANSFERASE"/>
    <property type="match status" value="1"/>
</dbReference>
<keyword evidence="4" id="KW-1185">Reference proteome</keyword>
<dbReference type="RefSeq" id="WP_134484787.1">
    <property type="nucleotide sequence ID" value="NZ_LR216287.1"/>
</dbReference>
<evidence type="ECO:0000256" key="2">
    <source>
        <dbReference type="ARBA" id="ARBA00022842"/>
    </source>
</evidence>
<dbReference type="GO" id="GO:0000287">
    <property type="term" value="F:magnesium ion binding"/>
    <property type="evidence" value="ECO:0007669"/>
    <property type="project" value="InterPro"/>
</dbReference>
<dbReference type="Pfam" id="PF01933">
    <property type="entry name" value="CofD"/>
    <property type="match status" value="1"/>
</dbReference>
<dbReference type="Gene3D" id="1.10.8.240">
    <property type="entry name" value="CofD-like domain"/>
    <property type="match status" value="1"/>
</dbReference>
<reference evidence="3 4" key="1">
    <citation type="submission" date="2019-02" db="EMBL/GenBank/DDBJ databases">
        <authorList>
            <person name="Lehtovirta-Morley E L."/>
        </authorList>
    </citation>
    <scope>NUCLEOTIDE SEQUENCE [LARGE SCALE GENOMIC DNA]</scope>
    <source>
        <strain evidence="3">NFRAN1</strain>
    </source>
</reference>
<dbReference type="EC" id="2.7.8.28" evidence="3"/>
<dbReference type="Gene3D" id="3.40.50.10680">
    <property type="entry name" value="CofD-like domains"/>
    <property type="match status" value="1"/>
</dbReference>
<organism evidence="3 4">
    <name type="scientific">Candidatus Nitrosocosmicus franklandianus</name>
    <dbReference type="NCBI Taxonomy" id="1798806"/>
    <lineage>
        <taxon>Archaea</taxon>
        <taxon>Nitrososphaerota</taxon>
        <taxon>Nitrososphaeria</taxon>
        <taxon>Nitrososphaerales</taxon>
        <taxon>Nitrososphaeraceae</taxon>
        <taxon>Candidatus Nitrosocosmicus</taxon>
    </lineage>
</organism>
<dbReference type="GO" id="GO:0043743">
    <property type="term" value="F:LPPG:FO 2-phospho-L-lactate transferase activity"/>
    <property type="evidence" value="ECO:0007669"/>
    <property type="project" value="UniProtKB-EC"/>
</dbReference>
<evidence type="ECO:0000256" key="1">
    <source>
        <dbReference type="ARBA" id="ARBA00022679"/>
    </source>
</evidence>
<dbReference type="PANTHER" id="PTHR43007:SF1">
    <property type="entry name" value="2-PHOSPHO-L-LACTATE TRANSFERASE"/>
    <property type="match status" value="1"/>
</dbReference>
<keyword evidence="2" id="KW-0460">Magnesium</keyword>
<gene>
    <name evidence="3" type="primary">cofD</name>
    <name evidence="3" type="ORF">NFRAN_2318</name>
</gene>
<sequence length="333" mass="37941">MCEAREQEIKNVEKYPHSLITILAGGTGSVKLVRGLYNEFKKNIGVISNVADNFWHYGLYICPDVDTIIYGLSNHLDKKRGWGIKNDTFNFLNHMKLLGEEAWFNLGDKDLATHVLRTQLLKEGKNLSEITRLLSHKYGLGIPIVPASDVHYETNMVTKDDQVFHLQEYWIKHKGALPLKDIVYKNVKLAKISLECKRMLENSKLIVLAPGNPISSIGPIIAISGMKNILHKHRNKVVMVSPLISNKAFSGPSEIYMRAKNIQPDIRGLINFYSKISANMIFDRVDKKEVEEKIGTTSYPQINFSYTDILMNNSRKELALASYIISEFCQDRR</sequence>
<keyword evidence="1 3" id="KW-0808">Transferase</keyword>
<dbReference type="InterPro" id="IPR038136">
    <property type="entry name" value="CofD-like_dom_sf"/>
</dbReference>
<dbReference type="EMBL" id="LR216287">
    <property type="protein sequence ID" value="VFJ14640.1"/>
    <property type="molecule type" value="Genomic_DNA"/>
</dbReference>
<dbReference type="InterPro" id="IPR010115">
    <property type="entry name" value="FbiA/CofD"/>
</dbReference>
<name>A0A484IC26_9ARCH</name>
<dbReference type="OrthoDB" id="59563at2157"/>
<accession>A0A484IC26</accession>